<dbReference type="SUPFAM" id="SSF55620">
    <property type="entry name" value="Tetrahydrobiopterin biosynthesis enzymes-like"/>
    <property type="match status" value="1"/>
</dbReference>
<keyword evidence="4" id="KW-0554">One-carbon metabolism</keyword>
<dbReference type="EC" id="3.5.4.16" evidence="3"/>
<organism evidence="7">
    <name type="scientific">hydrocarbon metagenome</name>
    <dbReference type="NCBI Taxonomy" id="938273"/>
    <lineage>
        <taxon>unclassified sequences</taxon>
        <taxon>metagenomes</taxon>
        <taxon>ecological metagenomes</taxon>
    </lineage>
</organism>
<evidence type="ECO:0000256" key="4">
    <source>
        <dbReference type="ARBA" id="ARBA00022563"/>
    </source>
</evidence>
<dbReference type="FunFam" id="1.10.286.10:FF:000001">
    <property type="entry name" value="GTP cyclohydrolase 1"/>
    <property type="match status" value="1"/>
</dbReference>
<keyword evidence="5 7" id="KW-0378">Hydrolase</keyword>
<dbReference type="AlphaFoldDB" id="A0A0W8EA72"/>
<evidence type="ECO:0000313" key="7">
    <source>
        <dbReference type="EMBL" id="KUG05329.1"/>
    </source>
</evidence>
<dbReference type="GO" id="GO:0006730">
    <property type="term" value="P:one-carbon metabolic process"/>
    <property type="evidence" value="ECO:0007669"/>
    <property type="project" value="UniProtKB-KW"/>
</dbReference>
<dbReference type="GO" id="GO:0005737">
    <property type="term" value="C:cytoplasm"/>
    <property type="evidence" value="ECO:0007669"/>
    <property type="project" value="TreeGrafter"/>
</dbReference>
<dbReference type="InterPro" id="IPR001474">
    <property type="entry name" value="GTP_CycHdrlase_I"/>
</dbReference>
<dbReference type="FunFam" id="3.30.1130.10:FF:000001">
    <property type="entry name" value="GTP cyclohydrolase 1"/>
    <property type="match status" value="1"/>
</dbReference>
<reference evidence="7" key="1">
    <citation type="journal article" date="2015" name="Proc. Natl. Acad. Sci. U.S.A.">
        <title>Networks of energetic and metabolic interactions define dynamics in microbial communities.</title>
        <authorList>
            <person name="Embree M."/>
            <person name="Liu J.K."/>
            <person name="Al-Bassam M.M."/>
            <person name="Zengler K."/>
        </authorList>
    </citation>
    <scope>NUCLEOTIDE SEQUENCE</scope>
</reference>
<dbReference type="PANTHER" id="PTHR11109">
    <property type="entry name" value="GTP CYCLOHYDROLASE I"/>
    <property type="match status" value="1"/>
</dbReference>
<dbReference type="InterPro" id="IPR018234">
    <property type="entry name" value="GTP_CycHdrlase_I_CS"/>
</dbReference>
<accession>A0A0W8EA72</accession>
<dbReference type="HAMAP" id="MF_00223">
    <property type="entry name" value="FolE"/>
    <property type="match status" value="1"/>
</dbReference>
<dbReference type="InterPro" id="IPR043134">
    <property type="entry name" value="GTP-CH-I_N"/>
</dbReference>
<dbReference type="Gene3D" id="1.10.286.10">
    <property type="match status" value="1"/>
</dbReference>
<evidence type="ECO:0000256" key="2">
    <source>
        <dbReference type="ARBA" id="ARBA00005080"/>
    </source>
</evidence>
<dbReference type="GO" id="GO:0006729">
    <property type="term" value="P:tetrahydrobiopterin biosynthetic process"/>
    <property type="evidence" value="ECO:0007669"/>
    <property type="project" value="TreeGrafter"/>
</dbReference>
<evidence type="ECO:0000256" key="3">
    <source>
        <dbReference type="ARBA" id="ARBA00012715"/>
    </source>
</evidence>
<evidence type="ECO:0000259" key="6">
    <source>
        <dbReference type="Pfam" id="PF01227"/>
    </source>
</evidence>
<dbReference type="NCBIfam" id="NF006825">
    <property type="entry name" value="PRK09347.1-2"/>
    <property type="match status" value="1"/>
</dbReference>
<comment type="caution">
    <text evidence="7">The sequence shown here is derived from an EMBL/GenBank/DDBJ whole genome shotgun (WGS) entry which is preliminary data.</text>
</comment>
<dbReference type="CDD" id="cd00642">
    <property type="entry name" value="GTP_cyclohydro1"/>
    <property type="match status" value="1"/>
</dbReference>
<comment type="catalytic activity">
    <reaction evidence="1">
        <text>GTP + H2O = 7,8-dihydroneopterin 3'-triphosphate + formate + H(+)</text>
        <dbReference type="Rhea" id="RHEA:17473"/>
        <dbReference type="ChEBI" id="CHEBI:15377"/>
        <dbReference type="ChEBI" id="CHEBI:15378"/>
        <dbReference type="ChEBI" id="CHEBI:15740"/>
        <dbReference type="ChEBI" id="CHEBI:37565"/>
        <dbReference type="ChEBI" id="CHEBI:58462"/>
        <dbReference type="EC" id="3.5.4.16"/>
    </reaction>
</comment>
<sequence>MKKDNIDKDKIEAAVLMILEAIGEDPNREGVRDTPKRVARMYEEIFYGMDTDPRELLQVSFTEYHDELVLVKDIPLYSMCEHHLLPFYGKAHVAYIPKGGKVVGISKIARVTEVYARRPQLQERLTSQIADCIHETLKPYGVAVIIEAEHMCMTMRGINKPGSLTITSAVRGIFETRAQTRNELLSLIMKK</sequence>
<dbReference type="InterPro" id="IPR043133">
    <property type="entry name" value="GTP-CH-I_C/QueF"/>
</dbReference>
<dbReference type="GO" id="GO:0046654">
    <property type="term" value="P:tetrahydrofolate biosynthetic process"/>
    <property type="evidence" value="ECO:0007669"/>
    <property type="project" value="InterPro"/>
</dbReference>
<feature type="domain" description="GTP cyclohydrolase I" evidence="6">
    <location>
        <begin position="11"/>
        <end position="188"/>
    </location>
</feature>
<dbReference type="InterPro" id="IPR020602">
    <property type="entry name" value="GTP_CycHdrlase_I_dom"/>
</dbReference>
<dbReference type="GO" id="GO:0003934">
    <property type="term" value="F:GTP cyclohydrolase I activity"/>
    <property type="evidence" value="ECO:0007669"/>
    <property type="project" value="UniProtKB-EC"/>
</dbReference>
<dbReference type="GO" id="GO:0005525">
    <property type="term" value="F:GTP binding"/>
    <property type="evidence" value="ECO:0007669"/>
    <property type="project" value="TreeGrafter"/>
</dbReference>
<dbReference type="PANTHER" id="PTHR11109:SF7">
    <property type="entry name" value="GTP CYCLOHYDROLASE 1"/>
    <property type="match status" value="1"/>
</dbReference>
<name>A0A0W8EA72_9ZZZZ</name>
<gene>
    <name evidence="7" type="ORF">ASZ90_017214</name>
</gene>
<evidence type="ECO:0000256" key="1">
    <source>
        <dbReference type="ARBA" id="ARBA00001052"/>
    </source>
</evidence>
<dbReference type="Gene3D" id="3.30.1130.10">
    <property type="match status" value="1"/>
</dbReference>
<evidence type="ECO:0000256" key="5">
    <source>
        <dbReference type="ARBA" id="ARBA00022801"/>
    </source>
</evidence>
<dbReference type="Pfam" id="PF01227">
    <property type="entry name" value="GTP_cyclohydroI"/>
    <property type="match status" value="1"/>
</dbReference>
<dbReference type="GO" id="GO:0008270">
    <property type="term" value="F:zinc ion binding"/>
    <property type="evidence" value="ECO:0007669"/>
    <property type="project" value="TreeGrafter"/>
</dbReference>
<proteinExistence type="inferred from homology"/>
<dbReference type="NCBIfam" id="TIGR00063">
    <property type="entry name" value="folE"/>
    <property type="match status" value="1"/>
</dbReference>
<comment type="pathway">
    <text evidence="2">Cofactor biosynthesis; 7,8-dihydroneopterin triphosphate biosynthesis; 7,8-dihydroneopterin triphosphate from GTP: step 1/1.</text>
</comment>
<dbReference type="NCBIfam" id="NF006826">
    <property type="entry name" value="PRK09347.1-3"/>
    <property type="match status" value="1"/>
</dbReference>
<protein>
    <recommendedName>
        <fullName evidence="3">GTP cyclohydrolase I</fullName>
        <ecNumber evidence="3">3.5.4.16</ecNumber>
    </recommendedName>
</protein>
<dbReference type="PROSITE" id="PS00860">
    <property type="entry name" value="GTP_CYCLOHYDROL_1_2"/>
    <property type="match status" value="1"/>
</dbReference>
<dbReference type="PROSITE" id="PS00859">
    <property type="entry name" value="GTP_CYCLOHYDROL_1_1"/>
    <property type="match status" value="1"/>
</dbReference>
<dbReference type="UniPathway" id="UPA00848">
    <property type="reaction ID" value="UER00151"/>
</dbReference>
<dbReference type="EMBL" id="LNQE01001819">
    <property type="protein sequence ID" value="KUG05329.1"/>
    <property type="molecule type" value="Genomic_DNA"/>
</dbReference>